<dbReference type="EMBL" id="VBWO01000007">
    <property type="protein sequence ID" value="TLF39117.1"/>
    <property type="molecule type" value="Genomic_DNA"/>
</dbReference>
<evidence type="ECO:0000313" key="3">
    <source>
        <dbReference type="Proteomes" id="UP000309885"/>
    </source>
</evidence>
<reference evidence="2 3" key="1">
    <citation type="submission" date="2019-05" db="EMBL/GenBank/DDBJ databases">
        <title>Genome-based reclassification of Lactobacillus casei as Lactobacillus casei subsp. casei. subsp.nov., description of Lactobacillus casei subsp. zeae subsp. nov., and emended description of Lactobacillus casei.</title>
        <authorList>
            <person name="Huang C.-H."/>
        </authorList>
    </citation>
    <scope>NUCLEOTIDE SEQUENCE [LARGE SCALE GENOMIC DNA]</scope>
    <source>
        <strain evidence="2 3">CRBIP24.44</strain>
    </source>
</reference>
<accession>A0A5R8LPE6</accession>
<keyword evidence="1" id="KW-0812">Transmembrane</keyword>
<organism evidence="2 3">
    <name type="scientific">Lacticaseibacillus zeae</name>
    <name type="common">Lactobacillus zeae</name>
    <dbReference type="NCBI Taxonomy" id="57037"/>
    <lineage>
        <taxon>Bacteria</taxon>
        <taxon>Bacillati</taxon>
        <taxon>Bacillota</taxon>
        <taxon>Bacilli</taxon>
        <taxon>Lactobacillales</taxon>
        <taxon>Lactobacillaceae</taxon>
        <taxon>Lacticaseibacillus</taxon>
    </lineage>
</organism>
<dbReference type="Proteomes" id="UP000309885">
    <property type="component" value="Unassembled WGS sequence"/>
</dbReference>
<gene>
    <name evidence="2" type="ORF">FEI15_08780</name>
</gene>
<dbReference type="RefSeq" id="WP_138131077.1">
    <property type="nucleotide sequence ID" value="NZ_VBWO01000007.1"/>
</dbReference>
<feature type="transmembrane region" description="Helical" evidence="1">
    <location>
        <begin position="68"/>
        <end position="89"/>
    </location>
</feature>
<evidence type="ECO:0000313" key="2">
    <source>
        <dbReference type="EMBL" id="TLF39117.1"/>
    </source>
</evidence>
<feature type="transmembrane region" description="Helical" evidence="1">
    <location>
        <begin position="39"/>
        <end position="61"/>
    </location>
</feature>
<keyword evidence="1" id="KW-1133">Transmembrane helix</keyword>
<protein>
    <submittedName>
        <fullName evidence="2">Uncharacterized protein</fullName>
    </submittedName>
</protein>
<keyword evidence="1" id="KW-0472">Membrane</keyword>
<proteinExistence type="predicted"/>
<name>A0A5R8LPE6_LACZE</name>
<comment type="caution">
    <text evidence="2">The sequence shown here is derived from an EMBL/GenBank/DDBJ whole genome shotgun (WGS) entry which is preliminary data.</text>
</comment>
<evidence type="ECO:0000256" key="1">
    <source>
        <dbReference type="SAM" id="Phobius"/>
    </source>
</evidence>
<sequence length="94" mass="11081">MKANPLFKKRYRLILQIVTFWLAAYTFIIRNLFPHRPFLVDLLITFVVPFVLITYLTTLYFKLKVAKPWTLVLLLVLLGMLILVALQLFKIVSL</sequence>
<feature type="transmembrane region" description="Helical" evidence="1">
    <location>
        <begin position="12"/>
        <end position="33"/>
    </location>
</feature>
<dbReference type="AlphaFoldDB" id="A0A5R8LPE6"/>